<evidence type="ECO:0000256" key="12">
    <source>
        <dbReference type="PIRNR" id="PIRNR002764"/>
    </source>
</evidence>
<keyword evidence="8 13" id="KW-0812">Transmembrane</keyword>
<comment type="subcellular location">
    <subcellularLocation>
        <location evidence="2">Cell inner membrane</location>
        <topology evidence="2">Multi-pass membrane protein</topology>
    </subcellularLocation>
</comment>
<dbReference type="Pfam" id="PF03379">
    <property type="entry name" value="CcmB"/>
    <property type="match status" value="1"/>
</dbReference>
<dbReference type="Proteomes" id="UP000186308">
    <property type="component" value="Unassembled WGS sequence"/>
</dbReference>
<evidence type="ECO:0000313" key="15">
    <source>
        <dbReference type="Proteomes" id="UP000186308"/>
    </source>
</evidence>
<evidence type="ECO:0000256" key="3">
    <source>
        <dbReference type="ARBA" id="ARBA00010544"/>
    </source>
</evidence>
<evidence type="ECO:0000256" key="8">
    <source>
        <dbReference type="ARBA" id="ARBA00022692"/>
    </source>
</evidence>
<dbReference type="EMBL" id="FTNE01000002">
    <property type="protein sequence ID" value="SIQ14953.1"/>
    <property type="molecule type" value="Genomic_DNA"/>
</dbReference>
<feature type="transmembrane region" description="Helical" evidence="13">
    <location>
        <begin position="160"/>
        <end position="184"/>
    </location>
</feature>
<evidence type="ECO:0000256" key="7">
    <source>
        <dbReference type="ARBA" id="ARBA00022519"/>
    </source>
</evidence>
<keyword evidence="10 13" id="KW-1133">Transmembrane helix</keyword>
<comment type="function">
    <text evidence="1 12">Required for the export of heme to the periplasm for the biogenesis of c-type cytochromes.</text>
</comment>
<evidence type="ECO:0000256" key="10">
    <source>
        <dbReference type="ARBA" id="ARBA00022989"/>
    </source>
</evidence>
<keyword evidence="6 12" id="KW-1003">Cell membrane</keyword>
<sequence>MSRFLALIRRELILALRHAGDSVASLLFFIIAASLFAFAVGPSPAVLSGIAPGVIWVIALLAALLPLNRLFAADYEDGGLDQLMVSGLPASAVAFGKIIGHWLTTGLPLLIIAGPVAIMLRLDASGVPQLLLTLLPGTILLSLVGGMSAAITLGARGGTVLLPLIALPLMIPALIFGAAGAVTPHPIAEFAMLLGLLALFLPLAPLAAGAALRAAVS</sequence>
<feature type="transmembrane region" description="Helical" evidence="13">
    <location>
        <begin position="190"/>
        <end position="212"/>
    </location>
</feature>
<dbReference type="InterPro" id="IPR003544">
    <property type="entry name" value="Cyt_c_biogenesis_CcmB"/>
</dbReference>
<dbReference type="GO" id="GO:0005886">
    <property type="term" value="C:plasma membrane"/>
    <property type="evidence" value="ECO:0007669"/>
    <property type="project" value="UniProtKB-SubCell"/>
</dbReference>
<proteinExistence type="inferred from homology"/>
<feature type="transmembrane region" description="Helical" evidence="13">
    <location>
        <begin position="46"/>
        <end position="65"/>
    </location>
</feature>
<keyword evidence="7 12" id="KW-0997">Cell inner membrane</keyword>
<dbReference type="NCBIfam" id="TIGR01190">
    <property type="entry name" value="ccmB"/>
    <property type="match status" value="1"/>
</dbReference>
<dbReference type="GO" id="GO:1903607">
    <property type="term" value="P:cytochrome c biosynthetic process"/>
    <property type="evidence" value="ECO:0007669"/>
    <property type="project" value="TreeGrafter"/>
</dbReference>
<keyword evidence="15" id="KW-1185">Reference proteome</keyword>
<comment type="similarity">
    <text evidence="3 12">Belongs to the CcmB/CycW/HelB family.</text>
</comment>
<dbReference type="GO" id="GO:0017004">
    <property type="term" value="P:cytochrome complex assembly"/>
    <property type="evidence" value="ECO:0007669"/>
    <property type="project" value="UniProtKB-KW"/>
</dbReference>
<evidence type="ECO:0000256" key="11">
    <source>
        <dbReference type="ARBA" id="ARBA00023136"/>
    </source>
</evidence>
<keyword evidence="9 12" id="KW-0201">Cytochrome c-type biogenesis</keyword>
<name>A0A8G2CHW1_ACIRU</name>
<gene>
    <name evidence="14" type="ORF">SAMN05421828_10218</name>
</gene>
<feature type="transmembrane region" description="Helical" evidence="13">
    <location>
        <begin position="98"/>
        <end position="118"/>
    </location>
</feature>
<evidence type="ECO:0000256" key="5">
    <source>
        <dbReference type="ARBA" id="ARBA00022448"/>
    </source>
</evidence>
<dbReference type="InterPro" id="IPR026031">
    <property type="entry name" value="Cyt_c_CcmB_bac"/>
</dbReference>
<keyword evidence="11 12" id="KW-0472">Membrane</keyword>
<dbReference type="OrthoDB" id="9812915at2"/>
<dbReference type="PANTHER" id="PTHR30070:SF1">
    <property type="entry name" value="CYTOCHROME C BIOGENESIS B-RELATED"/>
    <property type="match status" value="1"/>
</dbReference>
<reference evidence="14 15" key="1">
    <citation type="submission" date="2017-01" db="EMBL/GenBank/DDBJ databases">
        <authorList>
            <person name="Varghese N."/>
            <person name="Submissions S."/>
        </authorList>
    </citation>
    <scope>NUCLEOTIDE SEQUENCE [LARGE SCALE GENOMIC DNA]</scope>
    <source>
        <strain evidence="14 15">ATCC 35905</strain>
    </source>
</reference>
<dbReference type="PANTHER" id="PTHR30070">
    <property type="entry name" value="HEME EXPORTER PROTEIN B"/>
    <property type="match status" value="1"/>
</dbReference>
<accession>A0A8G2CHW1</accession>
<dbReference type="PRINTS" id="PR01414">
    <property type="entry name" value="CCMBBIOGNSIS"/>
</dbReference>
<evidence type="ECO:0000256" key="13">
    <source>
        <dbReference type="SAM" id="Phobius"/>
    </source>
</evidence>
<evidence type="ECO:0000313" key="14">
    <source>
        <dbReference type="EMBL" id="SIQ14953.1"/>
    </source>
</evidence>
<keyword evidence="5 12" id="KW-0813">Transport</keyword>
<dbReference type="GO" id="GO:0015232">
    <property type="term" value="F:heme transmembrane transporter activity"/>
    <property type="evidence" value="ECO:0007669"/>
    <property type="project" value="InterPro"/>
</dbReference>
<evidence type="ECO:0000256" key="9">
    <source>
        <dbReference type="ARBA" id="ARBA00022748"/>
    </source>
</evidence>
<evidence type="ECO:0000256" key="1">
    <source>
        <dbReference type="ARBA" id="ARBA00002442"/>
    </source>
</evidence>
<protein>
    <recommendedName>
        <fullName evidence="4 12">Heme exporter protein B</fullName>
    </recommendedName>
</protein>
<comment type="caution">
    <text evidence="14">The sequence shown here is derived from an EMBL/GenBank/DDBJ whole genome shotgun (WGS) entry which is preliminary data.</text>
</comment>
<feature type="transmembrane region" description="Helical" evidence="13">
    <location>
        <begin position="130"/>
        <end position="153"/>
    </location>
</feature>
<dbReference type="PIRSF" id="PIRSF002764">
    <property type="entry name" value="CcmB"/>
    <property type="match status" value="1"/>
</dbReference>
<dbReference type="AlphaFoldDB" id="A0A8G2CHW1"/>
<evidence type="ECO:0000256" key="2">
    <source>
        <dbReference type="ARBA" id="ARBA00004429"/>
    </source>
</evidence>
<evidence type="ECO:0000256" key="4">
    <source>
        <dbReference type="ARBA" id="ARBA00016452"/>
    </source>
</evidence>
<organism evidence="14 15">
    <name type="scientific">Acidiphilium rubrum</name>
    <dbReference type="NCBI Taxonomy" id="526"/>
    <lineage>
        <taxon>Bacteria</taxon>
        <taxon>Pseudomonadati</taxon>
        <taxon>Pseudomonadota</taxon>
        <taxon>Alphaproteobacteria</taxon>
        <taxon>Acetobacterales</taxon>
        <taxon>Acidocellaceae</taxon>
        <taxon>Acidiphilium</taxon>
    </lineage>
</organism>
<evidence type="ECO:0000256" key="6">
    <source>
        <dbReference type="ARBA" id="ARBA00022475"/>
    </source>
</evidence>
<feature type="transmembrane region" description="Helical" evidence="13">
    <location>
        <begin position="21"/>
        <end position="40"/>
    </location>
</feature>
<dbReference type="RefSeq" id="WP_029312924.1">
    <property type="nucleotide sequence ID" value="NZ_FTNE01000002.1"/>
</dbReference>